<protein>
    <recommendedName>
        <fullName evidence="3">ABC1 atypical kinase-like domain-containing protein</fullName>
    </recommendedName>
</protein>
<dbReference type="InterPro" id="IPR011009">
    <property type="entry name" value="Kinase-like_dom_sf"/>
</dbReference>
<evidence type="ECO:0000256" key="2">
    <source>
        <dbReference type="SAM" id="Phobius"/>
    </source>
</evidence>
<dbReference type="Gene3D" id="1.10.510.10">
    <property type="entry name" value="Transferase(Phosphotransferase) domain 1"/>
    <property type="match status" value="1"/>
</dbReference>
<dbReference type="PANTHER" id="PTHR43173">
    <property type="entry name" value="ABC1 FAMILY PROTEIN"/>
    <property type="match status" value="1"/>
</dbReference>
<feature type="transmembrane region" description="Helical" evidence="2">
    <location>
        <begin position="520"/>
        <end position="544"/>
    </location>
</feature>
<dbReference type="InterPro" id="IPR045307">
    <property type="entry name" value="ADCK1_dom"/>
</dbReference>
<comment type="similarity">
    <text evidence="1">Belongs to the protein kinase superfamily. ADCK protein kinase family.</text>
</comment>
<accession>A0AAP0D6Q3</accession>
<dbReference type="SUPFAM" id="SSF56112">
    <property type="entry name" value="Protein kinase-like (PK-like)"/>
    <property type="match status" value="1"/>
</dbReference>
<reference evidence="4 5" key="1">
    <citation type="submission" date="2024-04" db="EMBL/GenBank/DDBJ databases">
        <title>The reference genome of an endangered Asteraceae, Deinandra increscens subsp. villosa, native to the Central Coast of California.</title>
        <authorList>
            <person name="Guilliams M."/>
            <person name="Hasenstab-Lehman K."/>
            <person name="Meyer R."/>
            <person name="Mcevoy S."/>
        </authorList>
    </citation>
    <scope>NUCLEOTIDE SEQUENCE [LARGE SCALE GENOMIC DNA]</scope>
    <source>
        <tissue evidence="4">Leaf</tissue>
    </source>
</reference>
<dbReference type="Proteomes" id="UP001408789">
    <property type="component" value="Unassembled WGS sequence"/>
</dbReference>
<dbReference type="Pfam" id="PF03109">
    <property type="entry name" value="ABC1"/>
    <property type="match status" value="1"/>
</dbReference>
<dbReference type="InterPro" id="IPR051130">
    <property type="entry name" value="Mito_struct-func_regulator"/>
</dbReference>
<dbReference type="CDD" id="cd13969">
    <property type="entry name" value="ADCK1-like"/>
    <property type="match status" value="1"/>
</dbReference>
<evidence type="ECO:0000313" key="5">
    <source>
        <dbReference type="Proteomes" id="UP001408789"/>
    </source>
</evidence>
<dbReference type="InterPro" id="IPR004147">
    <property type="entry name" value="ABC1_dom"/>
</dbReference>
<proteinExistence type="inferred from homology"/>
<keyword evidence="2" id="KW-0472">Membrane</keyword>
<evidence type="ECO:0000259" key="3">
    <source>
        <dbReference type="Pfam" id="PF03109"/>
    </source>
</evidence>
<keyword evidence="2" id="KW-1133">Transmembrane helix</keyword>
<dbReference type="PANTHER" id="PTHR43173:SF28">
    <property type="entry name" value="AARF DOMAIN CONTAINING KINASE 5"/>
    <property type="match status" value="1"/>
</dbReference>
<feature type="domain" description="ABC1 atypical kinase-like" evidence="3">
    <location>
        <begin position="133"/>
        <end position="383"/>
    </location>
</feature>
<gene>
    <name evidence="4" type="ORF">SSX86_011312</name>
</gene>
<organism evidence="4 5">
    <name type="scientific">Deinandra increscens subsp. villosa</name>
    <dbReference type="NCBI Taxonomy" id="3103831"/>
    <lineage>
        <taxon>Eukaryota</taxon>
        <taxon>Viridiplantae</taxon>
        <taxon>Streptophyta</taxon>
        <taxon>Embryophyta</taxon>
        <taxon>Tracheophyta</taxon>
        <taxon>Spermatophyta</taxon>
        <taxon>Magnoliopsida</taxon>
        <taxon>eudicotyledons</taxon>
        <taxon>Gunneridae</taxon>
        <taxon>Pentapetalae</taxon>
        <taxon>asterids</taxon>
        <taxon>campanulids</taxon>
        <taxon>Asterales</taxon>
        <taxon>Asteraceae</taxon>
        <taxon>Asteroideae</taxon>
        <taxon>Heliantheae alliance</taxon>
        <taxon>Madieae</taxon>
        <taxon>Madiinae</taxon>
        <taxon>Deinandra</taxon>
    </lineage>
</organism>
<keyword evidence="5" id="KW-1185">Reference proteome</keyword>
<keyword evidence="2" id="KW-0812">Transmembrane</keyword>
<evidence type="ECO:0000313" key="4">
    <source>
        <dbReference type="EMBL" id="KAK9069409.1"/>
    </source>
</evidence>
<dbReference type="AlphaFoldDB" id="A0AAP0D6Q3"/>
<dbReference type="EMBL" id="JBCNJP010000013">
    <property type="protein sequence ID" value="KAK9069409.1"/>
    <property type="molecule type" value="Genomic_DNA"/>
</dbReference>
<evidence type="ECO:0000256" key="1">
    <source>
        <dbReference type="ARBA" id="ARBA00009670"/>
    </source>
</evidence>
<sequence length="577" mass="65160">MRSTIVSKVLGKKASLYLLIISGAGASALTYHHTLNPNASLVHHITTSFNGVVRSSRSLYTITANVIDYKYSLQGLSPDADQYTRILSEVHLRSAKRILKLCEMNQGFYIKAGQFVSSMRQVPKEYSSTLASLQDQVFPCSFEAIKEVLISNLGSDLKEIFLSIDEQPIAAASIAQVHRALLKDHHQEVVLKVQYPGLKDRMRMDIATMSLLAKCVTWFFPEYRFQWMVSEFSKVIALELDFIQEARNSVTTAVNFKHSNRIRVPMVFQELTTSQVLTMEYCRGRRVTPHPIIMLLDINSCGFVLKVAKVLVEAFAEMIFVHGFVHGDPHPGNILVSLDEKQGFCLVLLDHGIYRSLDEEFRINYCQLWKALVLSDSHNIEQVAQHFGIGKYAKYLSLIFTGRLINSRAAFGDRMSVEEKTNLKQEVKSLSIGDISEFMESLPSEFLTVLRTDALVRSLTSKLGSSQRERLIVYANYALRGLSLKPDPGSDFVLKDIFTRIVSKIDHLQVRLILGKSHTFVYLIQILCFLNNLGCIVTATVVVAEGYKRSHVYLVKANYHVDKVINSLHPIRSQVIS</sequence>
<name>A0AAP0D6Q3_9ASTR</name>
<comment type="caution">
    <text evidence="4">The sequence shown here is derived from an EMBL/GenBank/DDBJ whole genome shotgun (WGS) entry which is preliminary data.</text>
</comment>